<gene>
    <name evidence="2" type="ORF">E2C01_034144</name>
</gene>
<reference evidence="2 3" key="1">
    <citation type="submission" date="2019-05" db="EMBL/GenBank/DDBJ databases">
        <title>Another draft genome of Portunus trituberculatus and its Hox gene families provides insights of decapod evolution.</title>
        <authorList>
            <person name="Jeong J.-H."/>
            <person name="Song I."/>
            <person name="Kim S."/>
            <person name="Choi T."/>
            <person name="Kim D."/>
            <person name="Ryu S."/>
            <person name="Kim W."/>
        </authorList>
    </citation>
    <scope>NUCLEOTIDE SEQUENCE [LARGE SCALE GENOMIC DNA]</scope>
    <source>
        <tissue evidence="2">Muscle</tissue>
    </source>
</reference>
<comment type="caution">
    <text evidence="2">The sequence shown here is derived from an EMBL/GenBank/DDBJ whole genome shotgun (WGS) entry which is preliminary data.</text>
</comment>
<organism evidence="2 3">
    <name type="scientific">Portunus trituberculatus</name>
    <name type="common">Swimming crab</name>
    <name type="synonym">Neptunus trituberculatus</name>
    <dbReference type="NCBI Taxonomy" id="210409"/>
    <lineage>
        <taxon>Eukaryota</taxon>
        <taxon>Metazoa</taxon>
        <taxon>Ecdysozoa</taxon>
        <taxon>Arthropoda</taxon>
        <taxon>Crustacea</taxon>
        <taxon>Multicrustacea</taxon>
        <taxon>Malacostraca</taxon>
        <taxon>Eumalacostraca</taxon>
        <taxon>Eucarida</taxon>
        <taxon>Decapoda</taxon>
        <taxon>Pleocyemata</taxon>
        <taxon>Brachyura</taxon>
        <taxon>Eubrachyura</taxon>
        <taxon>Portunoidea</taxon>
        <taxon>Portunidae</taxon>
        <taxon>Portuninae</taxon>
        <taxon>Portunus</taxon>
    </lineage>
</organism>
<accession>A0A5B7EZS1</accession>
<dbReference type="EMBL" id="VSRR010004740">
    <property type="protein sequence ID" value="MPC40580.1"/>
    <property type="molecule type" value="Genomic_DNA"/>
</dbReference>
<protein>
    <submittedName>
        <fullName evidence="2">Uncharacterized protein</fullName>
    </submittedName>
</protein>
<proteinExistence type="predicted"/>
<sequence>MSNFCQKLHDVVVFRHCHNRLGCWFGMDGEVPVDMAKLLGYRNLALHLYCLCGSDVKHKGVFNFCRGQNGALTLRGSDKPRRNGTGKILGKRTGDGPAAAQHAARRPCQATDGPATVQLVARRPSEPGDGLAAAQPAVGGTGTVKKIGELPTPRPVRFPDSGAAFPELLQEYDLLAAGGVDSYKARREEWGMACAQHAVFTLDGQQGNACCL</sequence>
<evidence type="ECO:0000256" key="1">
    <source>
        <dbReference type="SAM" id="MobiDB-lite"/>
    </source>
</evidence>
<evidence type="ECO:0000313" key="3">
    <source>
        <dbReference type="Proteomes" id="UP000324222"/>
    </source>
</evidence>
<dbReference type="AlphaFoldDB" id="A0A5B7EZS1"/>
<evidence type="ECO:0000313" key="2">
    <source>
        <dbReference type="EMBL" id="MPC40580.1"/>
    </source>
</evidence>
<dbReference type="Proteomes" id="UP000324222">
    <property type="component" value="Unassembled WGS sequence"/>
</dbReference>
<name>A0A5B7EZS1_PORTR</name>
<feature type="region of interest" description="Disordered" evidence="1">
    <location>
        <begin position="76"/>
        <end position="107"/>
    </location>
</feature>
<keyword evidence="3" id="KW-1185">Reference proteome</keyword>